<dbReference type="InterPro" id="IPR018913">
    <property type="entry name" value="BppU_N"/>
</dbReference>
<protein>
    <recommendedName>
        <fullName evidence="1">BppU N-terminal domain-containing protein</fullName>
    </recommendedName>
</protein>
<dbReference type="EMBL" id="CP059378">
    <property type="protein sequence ID" value="QLY82226.1"/>
    <property type="molecule type" value="Genomic_DNA"/>
</dbReference>
<dbReference type="InterPro" id="IPR011050">
    <property type="entry name" value="Pectin_lyase_fold/virulence"/>
</dbReference>
<gene>
    <name evidence="2" type="ORF">HZF06_11745</name>
</gene>
<dbReference type="KEGG" id="cint:HZF06_11745"/>
<feature type="domain" description="BppU N-terminal" evidence="1">
    <location>
        <begin position="28"/>
        <end position="141"/>
    </location>
</feature>
<organism evidence="2 3">
    <name type="scientific">Clostridium intestinale</name>
    <dbReference type="NCBI Taxonomy" id="36845"/>
    <lineage>
        <taxon>Bacteria</taxon>
        <taxon>Bacillati</taxon>
        <taxon>Bacillota</taxon>
        <taxon>Clostridia</taxon>
        <taxon>Eubacteriales</taxon>
        <taxon>Clostridiaceae</taxon>
        <taxon>Clostridium</taxon>
    </lineage>
</organism>
<dbReference type="Gene3D" id="2.60.40.3350">
    <property type="match status" value="1"/>
</dbReference>
<dbReference type="SUPFAM" id="SSF51126">
    <property type="entry name" value="Pectin lyase-like"/>
    <property type="match status" value="1"/>
</dbReference>
<evidence type="ECO:0000313" key="2">
    <source>
        <dbReference type="EMBL" id="QLY82226.1"/>
    </source>
</evidence>
<dbReference type="RefSeq" id="WP_181603618.1">
    <property type="nucleotide sequence ID" value="NZ_CP059378.1"/>
</dbReference>
<accession>A0A7D6VTN3</accession>
<dbReference type="Pfam" id="PF10651">
    <property type="entry name" value="BppU_N"/>
    <property type="match status" value="1"/>
</dbReference>
<dbReference type="AlphaFoldDB" id="A0A7D6VTN3"/>
<name>A0A7D6VTN3_9CLOT</name>
<reference evidence="2 3" key="1">
    <citation type="submission" date="2020-07" db="EMBL/GenBank/DDBJ databases">
        <title>Electron transfer.</title>
        <authorList>
            <person name="Huang L."/>
            <person name="Liu X."/>
            <person name="Zhou S."/>
        </authorList>
    </citation>
    <scope>NUCLEOTIDE SEQUENCE [LARGE SCALE GENOMIC DNA]</scope>
    <source>
        <strain evidence="2 3">Lx1</strain>
    </source>
</reference>
<dbReference type="Proteomes" id="UP000512286">
    <property type="component" value="Chromosome"/>
</dbReference>
<sequence>MEALRVPNIIIDLNEIDYNVKILKQLDNTKITMQILNGGVPVDLSGNSFILNFGKSDNTVVIQTNGFITSQLSSGILSVELDIDCLRVAGSSKMELEIHKDSKKISSYIIECEVKASLVDSMLPSENKITLTEELNQTIQEGVNTKEELENVIATANTTTYATKGEINEVNSLLEDMTHDTTTMELECVADDSTDDSAKINAFLSASNDRFLFLNQGVHSASNKILVNMANTSIKGNAYARGWLKDRLRKSVISAKHSGDILEVNVPSSENGTYIENISLYGNDMARDGLVIGDYEFSGSDFRKINVLNCLNNAYTLKGNNYGTYYEKLFCSAVKNGIVLEKGNSHNMEFDGCHIYSTDVCLDLLTNADTGVNISKSLVFRSCDFTHIGTIVSSRKWIKTGRCRNIIFDSCFFESNNASTVDYLIELGTATHTTHMVTFKNCHFSFTNINYFAKLTNVLYLVFDNCYFESVPLLGWFLASTNTANTVQQKIFGSFNSVISRSVPLIVALSGDTALNLQDVFKFFVNSSSVSTSHQEGGYTVNSDNTANYIFRGYDADRTTYPQEFVRIRKDSVHFGDGSSAPAVGFRRLSTGELYGDGNFFLQGRWNLNFLRLNNVRIFADSSNNIRVKKGSDPTSETDGQIVTLS</sequence>
<proteinExistence type="predicted"/>
<evidence type="ECO:0000259" key="1">
    <source>
        <dbReference type="Pfam" id="PF10651"/>
    </source>
</evidence>
<evidence type="ECO:0000313" key="3">
    <source>
        <dbReference type="Proteomes" id="UP000512286"/>
    </source>
</evidence>